<accession>A0A0J8DCG9</accession>
<keyword evidence="11" id="KW-1185">Reference proteome</keyword>
<dbReference type="GO" id="GO:0005886">
    <property type="term" value="C:plasma membrane"/>
    <property type="evidence" value="ECO:0007669"/>
    <property type="project" value="UniProtKB-SubCell"/>
</dbReference>
<dbReference type="CDD" id="cd06225">
    <property type="entry name" value="HAMP"/>
    <property type="match status" value="1"/>
</dbReference>
<feature type="domain" description="HAMP" evidence="9">
    <location>
        <begin position="328"/>
        <end position="380"/>
    </location>
</feature>
<evidence type="ECO:0000256" key="4">
    <source>
        <dbReference type="ARBA" id="ARBA00029447"/>
    </source>
</evidence>
<dbReference type="InterPro" id="IPR003660">
    <property type="entry name" value="HAMP_dom"/>
</dbReference>
<gene>
    <name evidence="10" type="ORF">CLCY_3c02650</name>
</gene>
<comment type="caution">
    <text evidence="10">The sequence shown here is derived from an EMBL/GenBank/DDBJ whole genome shotgun (WGS) entry which is preliminary data.</text>
</comment>
<dbReference type="RefSeq" id="WP_048570630.1">
    <property type="nucleotide sequence ID" value="NZ_LFVU01000026.1"/>
</dbReference>
<keyword evidence="6" id="KW-0472">Membrane</keyword>
<evidence type="ECO:0000259" key="7">
    <source>
        <dbReference type="PROSITE" id="PS50111"/>
    </source>
</evidence>
<evidence type="ECO:0000256" key="3">
    <source>
        <dbReference type="ARBA" id="ARBA00023224"/>
    </source>
</evidence>
<dbReference type="PROSITE" id="PS50885">
    <property type="entry name" value="HAMP"/>
    <property type="match status" value="1"/>
</dbReference>
<keyword evidence="6" id="KW-1133">Transmembrane helix</keyword>
<evidence type="ECO:0000256" key="6">
    <source>
        <dbReference type="SAM" id="Phobius"/>
    </source>
</evidence>
<dbReference type="GO" id="GO:0007165">
    <property type="term" value="P:signal transduction"/>
    <property type="evidence" value="ECO:0007669"/>
    <property type="project" value="UniProtKB-KW"/>
</dbReference>
<keyword evidence="3 5" id="KW-0807">Transducer</keyword>
<keyword evidence="2" id="KW-0997">Cell inner membrane</keyword>
<evidence type="ECO:0000256" key="2">
    <source>
        <dbReference type="ARBA" id="ARBA00022519"/>
    </source>
</evidence>
<name>A0A0J8DCG9_CLOCY</name>
<feature type="transmembrane region" description="Helical" evidence="6">
    <location>
        <begin position="306"/>
        <end position="326"/>
    </location>
</feature>
<proteinExistence type="inferred from homology"/>
<organism evidence="10 11">
    <name type="scientific">Clostridium cylindrosporum DSM 605</name>
    <dbReference type="NCBI Taxonomy" id="1121307"/>
    <lineage>
        <taxon>Bacteria</taxon>
        <taxon>Bacillati</taxon>
        <taxon>Bacillota</taxon>
        <taxon>Clostridia</taxon>
        <taxon>Eubacteriales</taxon>
        <taxon>Clostridiaceae</taxon>
        <taxon>Clostridium</taxon>
    </lineage>
</organism>
<dbReference type="PANTHER" id="PTHR32089:SF112">
    <property type="entry name" value="LYSOZYME-LIKE PROTEIN-RELATED"/>
    <property type="match status" value="1"/>
</dbReference>
<dbReference type="PROSITE" id="PS50192">
    <property type="entry name" value="T_SNARE"/>
    <property type="match status" value="1"/>
</dbReference>
<dbReference type="SMART" id="SM00304">
    <property type="entry name" value="HAMP"/>
    <property type="match status" value="1"/>
</dbReference>
<dbReference type="Gene3D" id="1.10.287.950">
    <property type="entry name" value="Methyl-accepting chemotaxis protein"/>
    <property type="match status" value="1"/>
</dbReference>
<evidence type="ECO:0000259" key="8">
    <source>
        <dbReference type="PROSITE" id="PS50192"/>
    </source>
</evidence>
<comment type="similarity">
    <text evidence="4">Belongs to the methyl-accepting chemotaxis (MCP) protein family.</text>
</comment>
<keyword evidence="2" id="KW-1003">Cell membrane</keyword>
<dbReference type="Pfam" id="PF00672">
    <property type="entry name" value="HAMP"/>
    <property type="match status" value="1"/>
</dbReference>
<dbReference type="SMART" id="SM00283">
    <property type="entry name" value="MA"/>
    <property type="match status" value="1"/>
</dbReference>
<dbReference type="Proteomes" id="UP000036756">
    <property type="component" value="Unassembled WGS sequence"/>
</dbReference>
<dbReference type="InterPro" id="IPR000727">
    <property type="entry name" value="T_SNARE_dom"/>
</dbReference>
<dbReference type="CDD" id="cd11386">
    <property type="entry name" value="MCP_signal"/>
    <property type="match status" value="1"/>
</dbReference>
<evidence type="ECO:0000313" key="11">
    <source>
        <dbReference type="Proteomes" id="UP000036756"/>
    </source>
</evidence>
<feature type="transmembrane region" description="Helical" evidence="6">
    <location>
        <begin position="21"/>
        <end position="42"/>
    </location>
</feature>
<dbReference type="AlphaFoldDB" id="A0A0J8DCG9"/>
<comment type="subcellular location">
    <subcellularLocation>
        <location evidence="1">Cell inner membrane</location>
        <topology evidence="1">Multi-pass membrane protein</topology>
    </subcellularLocation>
</comment>
<protein>
    <submittedName>
        <fullName evidence="10">Methyl-accepting chemotaxis protein</fullName>
    </submittedName>
</protein>
<evidence type="ECO:0000256" key="1">
    <source>
        <dbReference type="ARBA" id="ARBA00004429"/>
    </source>
</evidence>
<dbReference type="EMBL" id="LFVU01000026">
    <property type="protein sequence ID" value="KMT21994.1"/>
    <property type="molecule type" value="Genomic_DNA"/>
</dbReference>
<dbReference type="InterPro" id="IPR004089">
    <property type="entry name" value="MCPsignal_dom"/>
</dbReference>
<dbReference type="CDD" id="cd18773">
    <property type="entry name" value="PDC1_HK_sensor"/>
    <property type="match status" value="1"/>
</dbReference>
<evidence type="ECO:0000259" key="9">
    <source>
        <dbReference type="PROSITE" id="PS50885"/>
    </source>
</evidence>
<feature type="domain" description="T-SNARE coiled-coil homology" evidence="8">
    <location>
        <begin position="397"/>
        <end position="459"/>
    </location>
</feature>
<dbReference type="PANTHER" id="PTHR32089">
    <property type="entry name" value="METHYL-ACCEPTING CHEMOTAXIS PROTEIN MCPB"/>
    <property type="match status" value="1"/>
</dbReference>
<keyword evidence="6" id="KW-0812">Transmembrane</keyword>
<evidence type="ECO:0000313" key="10">
    <source>
        <dbReference type="EMBL" id="KMT21994.1"/>
    </source>
</evidence>
<sequence length="685" mass="75647">MTEVKNSKNKSKGFTSLKYILMFWLVLFIIPIICIYSFIGYFNQSKSLTENNETLQKQVENSVVNAITMSNSGYNLLSKSLDDNLRGKMNAFAEEYKKAGSPEKLNLEALRQKFGGKYHLYINGEDGITRYTTNKDDLGFDYKVLGDFYNVLQERRKGNEFVSDPFITAQNSSVLTKYAFMPTENHKDLLQMSVTSEDYKDMLKEIDYNNIVEDLKKDKHISDIRIFGSAGKLISDPEANIDNKTQETVKNVAKNAKNYVDNTGVNTKKYIYVANGYGPDTGDVRKIVEITYNTELLNKNLTAFKVTQGILITITIAILACVIILISSKLINPLVKLQEGINRIAEGDLTVKFNEDGKGEIRLIEVSMNRMASNILNLITSLKKSAQTTAEASEQLNSSFGEISKAVEQTSSSTVHISSIINDQGKLVIESNEQIKIVEDGIETIKSNVDNVSLLVNKVMEKSDYGMDSIENTVRQIKNIKASTEEVREIINILDKSSAEITGITDSIESIAEQTNLLALNASIEAARAGDAGRGFAVVAGEVGKLAEQSNQSARIIRELIAKNQQNTKLAVDAMEKGIDSVVKGEEIAENAGVAFKSITELINDTKNNINIIASNSASLEEKKEAISETMISLNSISDEIINETSSTAATTEEQAAGIQEVGEFVHSLSDMAETLVKDIEKFKI</sequence>
<dbReference type="PATRIC" id="fig|1121307.3.peg.1619"/>
<feature type="domain" description="Methyl-accepting transducer" evidence="7">
    <location>
        <begin position="399"/>
        <end position="638"/>
    </location>
</feature>
<dbReference type="PROSITE" id="PS50111">
    <property type="entry name" value="CHEMOTAXIS_TRANSDUC_2"/>
    <property type="match status" value="1"/>
</dbReference>
<dbReference type="STRING" id="1121307.CLCY_3c02650"/>
<evidence type="ECO:0000256" key="5">
    <source>
        <dbReference type="PROSITE-ProRule" id="PRU00284"/>
    </source>
</evidence>
<dbReference type="Pfam" id="PF00015">
    <property type="entry name" value="MCPsignal"/>
    <property type="match status" value="1"/>
</dbReference>
<dbReference type="SUPFAM" id="SSF58104">
    <property type="entry name" value="Methyl-accepting chemotaxis protein (MCP) signaling domain"/>
    <property type="match status" value="1"/>
</dbReference>
<reference evidence="10 11" key="1">
    <citation type="submission" date="2015-06" db="EMBL/GenBank/DDBJ databases">
        <title>Draft genome sequence of the purine-degrading Clostridium cylindrosporum HC-1 (DSM 605).</title>
        <authorList>
            <person name="Poehlein A."/>
            <person name="Schiel-Bengelsdorf B."/>
            <person name="Bengelsdorf F."/>
            <person name="Daniel R."/>
            <person name="Duerre P."/>
        </authorList>
    </citation>
    <scope>NUCLEOTIDE SEQUENCE [LARGE SCALE GENOMIC DNA]</scope>
    <source>
        <strain evidence="10 11">DSM 605</strain>
    </source>
</reference>